<dbReference type="SUPFAM" id="SSF140869">
    <property type="entry name" value="GUN4-like"/>
    <property type="match status" value="1"/>
</dbReference>
<dbReference type="PANTHER" id="PTHR34800:SF1">
    <property type="entry name" value="TETRAPYRROLE-BINDING PROTEIN, CHLOROPLASTIC"/>
    <property type="match status" value="1"/>
</dbReference>
<dbReference type="InterPro" id="IPR008629">
    <property type="entry name" value="GUN4-like"/>
</dbReference>
<keyword evidence="1" id="KW-1133">Transmembrane helix</keyword>
<dbReference type="Gene3D" id="1.25.40.620">
    <property type="match status" value="1"/>
</dbReference>
<evidence type="ECO:0000256" key="1">
    <source>
        <dbReference type="SAM" id="Phobius"/>
    </source>
</evidence>
<dbReference type="GO" id="GO:0030288">
    <property type="term" value="C:outer membrane-bounded periplasmic space"/>
    <property type="evidence" value="ECO:0007669"/>
    <property type="project" value="TreeGrafter"/>
</dbReference>
<evidence type="ECO:0000313" key="4">
    <source>
        <dbReference type="Proteomes" id="UP000003781"/>
    </source>
</evidence>
<evidence type="ECO:0000313" key="3">
    <source>
        <dbReference type="EMBL" id="EAZ90506.1"/>
    </source>
</evidence>
<keyword evidence="1" id="KW-0472">Membrane</keyword>
<dbReference type="Gene3D" id="1.10.10.1770">
    <property type="entry name" value="Gun4-like"/>
    <property type="match status" value="1"/>
</dbReference>
<dbReference type="PANTHER" id="PTHR34800">
    <property type="entry name" value="TETRAPYRROLE-BINDING PROTEIN, CHLOROPLASTIC"/>
    <property type="match status" value="1"/>
</dbReference>
<gene>
    <name evidence="3" type="ORF">CY0110_26802</name>
</gene>
<keyword evidence="4" id="KW-1185">Reference proteome</keyword>
<sequence>MNNHLYQYLMPTVGTIVMILNVPTFPVMALSATQISRMAKNVTILIEGPGSNGTGVIIDKTGNTYRVFTAAHVVGNIYPGEEAYVVTSDQKRHLINTNKIETISGMDLAILEFNSDRIYQPAKLGNGETLIEGTTVYVSGFPLPTTAIDASIYTFVPGKITATASGNLRDGYGLVYTNDTLPGMSGGPVFNEQGEVVGIHGRADTTQAESTNYDNIYVKTGFNLGIAITPDLLARVTPPQPLPLSSSPTIIIDPVQPSQNSPTNTLVSQTTGVDYTGLKNLLQQQKWQQADEMTYDLMTKAGDQDNSGFITSTELEDIACEDLQTIDRLWVEYSQGKFGLSVQQRIYQSLELSETVDINIYRQFSQQVGWTKQDNPNEPEYYLYDDLNFSLNAPPGHLPRWSWGLNIAVVYSRMSYLTPRLSECQL</sequence>
<organism evidence="3 4">
    <name type="scientific">Crocosphaera chwakensis CCY0110</name>
    <dbReference type="NCBI Taxonomy" id="391612"/>
    <lineage>
        <taxon>Bacteria</taxon>
        <taxon>Bacillati</taxon>
        <taxon>Cyanobacteriota</taxon>
        <taxon>Cyanophyceae</taxon>
        <taxon>Oscillatoriophycideae</taxon>
        <taxon>Chroococcales</taxon>
        <taxon>Aphanothecaceae</taxon>
        <taxon>Crocosphaera</taxon>
        <taxon>Crocosphaera chwakensis</taxon>
    </lineage>
</organism>
<dbReference type="Pfam" id="PF05419">
    <property type="entry name" value="GUN4"/>
    <property type="match status" value="1"/>
</dbReference>
<dbReference type="RefSeq" id="WP_008276440.1">
    <property type="nucleotide sequence ID" value="NZ_AAXW01000024.1"/>
</dbReference>
<dbReference type="Gene3D" id="2.40.10.10">
    <property type="entry name" value="Trypsin-like serine proteases"/>
    <property type="match status" value="2"/>
</dbReference>
<dbReference type="InterPro" id="IPR018247">
    <property type="entry name" value="EF_Hand_1_Ca_BS"/>
</dbReference>
<dbReference type="InterPro" id="IPR037215">
    <property type="entry name" value="GUN4-like_sf"/>
</dbReference>
<keyword evidence="1" id="KW-0812">Transmembrane</keyword>
<comment type="caution">
    <text evidence="3">The sequence shown here is derived from an EMBL/GenBank/DDBJ whole genome shotgun (WGS) entry which is preliminary data.</text>
</comment>
<dbReference type="Proteomes" id="UP000003781">
    <property type="component" value="Unassembled WGS sequence"/>
</dbReference>
<dbReference type="EMBL" id="AAXW01000024">
    <property type="protein sequence ID" value="EAZ90506.1"/>
    <property type="molecule type" value="Genomic_DNA"/>
</dbReference>
<dbReference type="PROSITE" id="PS00018">
    <property type="entry name" value="EF_HAND_1"/>
    <property type="match status" value="1"/>
</dbReference>
<accession>A3IST6</accession>
<protein>
    <recommendedName>
        <fullName evidence="2">GUN4-like domain-containing protein</fullName>
    </recommendedName>
</protein>
<dbReference type="Pfam" id="PF13365">
    <property type="entry name" value="Trypsin_2"/>
    <property type="match status" value="1"/>
</dbReference>
<dbReference type="InterPro" id="IPR009003">
    <property type="entry name" value="Peptidase_S1_PA"/>
</dbReference>
<name>A3IST6_9CHRO</name>
<proteinExistence type="predicted"/>
<evidence type="ECO:0000259" key="2">
    <source>
        <dbReference type="Pfam" id="PF05419"/>
    </source>
</evidence>
<feature type="transmembrane region" description="Helical" evidence="1">
    <location>
        <begin position="6"/>
        <end position="30"/>
    </location>
</feature>
<dbReference type="SUPFAM" id="SSF50494">
    <property type="entry name" value="Trypsin-like serine proteases"/>
    <property type="match status" value="1"/>
</dbReference>
<dbReference type="AlphaFoldDB" id="A3IST6"/>
<dbReference type="CDD" id="cd16383">
    <property type="entry name" value="GUN4"/>
    <property type="match status" value="1"/>
</dbReference>
<dbReference type="eggNOG" id="COG0265">
    <property type="taxonomic scope" value="Bacteria"/>
</dbReference>
<dbReference type="OrthoDB" id="581250at2"/>
<feature type="domain" description="GUN4-like" evidence="2">
    <location>
        <begin position="270"/>
        <end position="401"/>
    </location>
</feature>
<dbReference type="InterPro" id="IPR043504">
    <property type="entry name" value="Peptidase_S1_PA_chymotrypsin"/>
</dbReference>
<reference evidence="3 4" key="1">
    <citation type="submission" date="2007-03" db="EMBL/GenBank/DDBJ databases">
        <authorList>
            <person name="Stal L."/>
            <person name="Ferriera S."/>
            <person name="Johnson J."/>
            <person name="Kravitz S."/>
            <person name="Beeson K."/>
            <person name="Sutton G."/>
            <person name="Rogers Y.-H."/>
            <person name="Friedman R."/>
            <person name="Frazier M."/>
            <person name="Venter J.C."/>
        </authorList>
    </citation>
    <scope>NUCLEOTIDE SEQUENCE [LARGE SCALE GENOMIC DNA]</scope>
    <source>
        <strain evidence="3 4">CCY0110</strain>
    </source>
</reference>
<dbReference type="GO" id="GO:0046906">
    <property type="term" value="F:tetrapyrrole binding"/>
    <property type="evidence" value="ECO:0007669"/>
    <property type="project" value="TreeGrafter"/>
</dbReference>
<dbReference type="eggNOG" id="COG0515">
    <property type="taxonomic scope" value="Bacteria"/>
</dbReference>